<dbReference type="PROSITE" id="PS51257">
    <property type="entry name" value="PROKAR_LIPOPROTEIN"/>
    <property type="match status" value="1"/>
</dbReference>
<comment type="caution">
    <text evidence="1">The sequence shown here is derived from an EMBL/GenBank/DDBJ whole genome shotgun (WGS) entry which is preliminary data.</text>
</comment>
<dbReference type="Proteomes" id="UP001268036">
    <property type="component" value="Unassembled WGS sequence"/>
</dbReference>
<evidence type="ECO:0008006" key="3">
    <source>
        <dbReference type="Google" id="ProtNLM"/>
    </source>
</evidence>
<proteinExistence type="predicted"/>
<reference evidence="1" key="1">
    <citation type="submission" date="2023-08" db="EMBL/GenBank/DDBJ databases">
        <title>Functional and genomic diversity of the sorghum phyllosphere microbiome.</title>
        <authorList>
            <person name="Shade A."/>
        </authorList>
    </citation>
    <scope>NUCLEOTIDE SEQUENCE</scope>
    <source>
        <strain evidence="1">SORGH_AS_0201</strain>
    </source>
</reference>
<evidence type="ECO:0000313" key="1">
    <source>
        <dbReference type="EMBL" id="MDR6235317.1"/>
    </source>
</evidence>
<dbReference type="EMBL" id="JAVJAF010000001">
    <property type="protein sequence ID" value="MDR6235317.1"/>
    <property type="molecule type" value="Genomic_DNA"/>
</dbReference>
<name>A0AAJ2EX09_9PSED</name>
<sequence length="128" mass="14086">MKSLIPLLLLPLALGACTKEQGRPNDLGLPSCDLAQQRALPGELGGSITDPLQAHISMRANVLQADVSTARIARRISQQQANQFSERIAQVRQRSYDFVKQQGFLSAAERASFDREFDGIAEQICKPH</sequence>
<accession>A0AAJ2EX09</accession>
<dbReference type="AlphaFoldDB" id="A0AAJ2EX09"/>
<gene>
    <name evidence="1" type="ORF">QE440_003058</name>
</gene>
<dbReference type="RefSeq" id="WP_309759809.1">
    <property type="nucleotide sequence ID" value="NZ_JAVJAF010000001.1"/>
</dbReference>
<organism evidence="1 2">
    <name type="scientific">Pseudomonas oryzihabitans</name>
    <dbReference type="NCBI Taxonomy" id="47885"/>
    <lineage>
        <taxon>Bacteria</taxon>
        <taxon>Pseudomonadati</taxon>
        <taxon>Pseudomonadota</taxon>
        <taxon>Gammaproteobacteria</taxon>
        <taxon>Pseudomonadales</taxon>
        <taxon>Pseudomonadaceae</taxon>
        <taxon>Pseudomonas</taxon>
    </lineage>
</organism>
<evidence type="ECO:0000313" key="2">
    <source>
        <dbReference type="Proteomes" id="UP001268036"/>
    </source>
</evidence>
<protein>
    <recommendedName>
        <fullName evidence="3">Lipoprotein</fullName>
    </recommendedName>
</protein>